<dbReference type="Proteomes" id="UP000324748">
    <property type="component" value="Unassembled WGS sequence"/>
</dbReference>
<dbReference type="EMBL" id="VDEP01000036">
    <property type="protein sequence ID" value="KAA1135972.1"/>
    <property type="molecule type" value="Genomic_DNA"/>
</dbReference>
<organism evidence="3 5">
    <name type="scientific">Puccinia graminis f. sp. tritici</name>
    <dbReference type="NCBI Taxonomy" id="56615"/>
    <lineage>
        <taxon>Eukaryota</taxon>
        <taxon>Fungi</taxon>
        <taxon>Dikarya</taxon>
        <taxon>Basidiomycota</taxon>
        <taxon>Pucciniomycotina</taxon>
        <taxon>Pucciniomycetes</taxon>
        <taxon>Pucciniales</taxon>
        <taxon>Pucciniaceae</taxon>
        <taxon>Puccinia</taxon>
    </lineage>
</organism>
<accession>A0A5B0SDW2</accession>
<keyword evidence="4" id="KW-1185">Reference proteome</keyword>
<dbReference type="Proteomes" id="UP000325313">
    <property type="component" value="Unassembled WGS sequence"/>
</dbReference>
<comment type="caution">
    <text evidence="3">The sequence shown here is derived from an EMBL/GenBank/DDBJ whole genome shotgun (WGS) entry which is preliminary data.</text>
</comment>
<dbReference type="EMBL" id="VSWC01000106">
    <property type="protein sequence ID" value="KAA1085563.1"/>
    <property type="molecule type" value="Genomic_DNA"/>
</dbReference>
<gene>
    <name evidence="2" type="ORF">PGT21_011270</name>
    <name evidence="3" type="ORF">PGTUg99_014469</name>
</gene>
<protein>
    <submittedName>
        <fullName evidence="3">Uncharacterized protein</fullName>
    </submittedName>
</protein>
<evidence type="ECO:0000256" key="1">
    <source>
        <dbReference type="SAM" id="Phobius"/>
    </source>
</evidence>
<evidence type="ECO:0000313" key="2">
    <source>
        <dbReference type="EMBL" id="KAA1085563.1"/>
    </source>
</evidence>
<reference evidence="4 5" key="1">
    <citation type="submission" date="2019-05" db="EMBL/GenBank/DDBJ databases">
        <title>Emergence of the Ug99 lineage of the wheat stem rust pathogen through somatic hybridization.</title>
        <authorList>
            <person name="Li F."/>
            <person name="Upadhyaya N.M."/>
            <person name="Sperschneider J."/>
            <person name="Matny O."/>
            <person name="Nguyen-Phuc H."/>
            <person name="Mago R."/>
            <person name="Raley C."/>
            <person name="Miller M.E."/>
            <person name="Silverstein K.A.T."/>
            <person name="Henningsen E."/>
            <person name="Hirsch C.D."/>
            <person name="Visser B."/>
            <person name="Pretorius Z.A."/>
            <person name="Steffenson B.J."/>
            <person name="Schwessinger B."/>
            <person name="Dodds P.N."/>
            <person name="Figueroa M."/>
        </authorList>
    </citation>
    <scope>NUCLEOTIDE SEQUENCE [LARGE SCALE GENOMIC DNA]</scope>
    <source>
        <strain evidence="2">21-0</strain>
        <strain evidence="3 5">Ug99</strain>
    </source>
</reference>
<name>A0A5B0SDW2_PUCGR</name>
<keyword evidence="1" id="KW-0812">Transmembrane</keyword>
<feature type="transmembrane region" description="Helical" evidence="1">
    <location>
        <begin position="53"/>
        <end position="75"/>
    </location>
</feature>
<dbReference type="AlphaFoldDB" id="A0A5B0SDW2"/>
<dbReference type="OrthoDB" id="2507227at2759"/>
<evidence type="ECO:0000313" key="5">
    <source>
        <dbReference type="Proteomes" id="UP000325313"/>
    </source>
</evidence>
<proteinExistence type="predicted"/>
<keyword evidence="1" id="KW-1133">Transmembrane helix</keyword>
<evidence type="ECO:0000313" key="3">
    <source>
        <dbReference type="EMBL" id="KAA1135972.1"/>
    </source>
</evidence>
<keyword evidence="1" id="KW-0472">Membrane</keyword>
<sequence>MRAYLPISVVALQGLRKRAVPKDLLQRDSVQICTPAHQVTIDKVRKRLINHALLIYLQEILYCPTLVYMVSIFVFSSSSSSSSFTSNQFGFENVLKRLREPGIRATLL</sequence>
<evidence type="ECO:0000313" key="4">
    <source>
        <dbReference type="Proteomes" id="UP000324748"/>
    </source>
</evidence>